<feature type="domain" description="HTH araC/xylS-type" evidence="3">
    <location>
        <begin position="191"/>
        <end position="289"/>
    </location>
</feature>
<evidence type="ECO:0000259" key="3">
    <source>
        <dbReference type="PROSITE" id="PS01124"/>
    </source>
</evidence>
<evidence type="ECO:0000256" key="2">
    <source>
        <dbReference type="ARBA" id="ARBA00023163"/>
    </source>
</evidence>
<proteinExistence type="predicted"/>
<comment type="caution">
    <text evidence="4">The sequence shown here is derived from an EMBL/GenBank/DDBJ whole genome shotgun (WGS) entry which is preliminary data.</text>
</comment>
<dbReference type="EMBL" id="SLVX01000034">
    <property type="protein sequence ID" value="TCN34536.1"/>
    <property type="molecule type" value="Genomic_DNA"/>
</dbReference>
<dbReference type="PROSITE" id="PS01124">
    <property type="entry name" value="HTH_ARAC_FAMILY_2"/>
    <property type="match status" value="1"/>
</dbReference>
<keyword evidence="2" id="KW-0804">Transcription</keyword>
<dbReference type="GO" id="GO:0043565">
    <property type="term" value="F:sequence-specific DNA binding"/>
    <property type="evidence" value="ECO:0007669"/>
    <property type="project" value="InterPro"/>
</dbReference>
<dbReference type="GO" id="GO:0003700">
    <property type="term" value="F:DNA-binding transcription factor activity"/>
    <property type="evidence" value="ECO:0007669"/>
    <property type="project" value="InterPro"/>
</dbReference>
<dbReference type="RefSeq" id="WP_133036812.1">
    <property type="nucleotide sequence ID" value="NZ_JBHMAM010000040.1"/>
</dbReference>
<gene>
    <name evidence="4" type="ORF">EV665_13427</name>
</gene>
<accession>A0A4R2C2V3</accession>
<evidence type="ECO:0000313" key="4">
    <source>
        <dbReference type="EMBL" id="TCN34536.1"/>
    </source>
</evidence>
<dbReference type="PANTHER" id="PTHR43436">
    <property type="entry name" value="ARAC-FAMILY TRANSCRIPTIONAL REGULATOR"/>
    <property type="match status" value="1"/>
</dbReference>
<dbReference type="SMART" id="SM00342">
    <property type="entry name" value="HTH_ARAC"/>
    <property type="match status" value="1"/>
</dbReference>
<name>A0A4R2C2V3_SHIGR</name>
<dbReference type="InterPro" id="IPR009057">
    <property type="entry name" value="Homeodomain-like_sf"/>
</dbReference>
<sequence length="307" mass="33456">MDQLAVLTEIIGRHAPQDGTHRCRLPGVKLIRSSTPTIPMPVIYAPTLCLVAQGRKRAVLGTTAFIYDPSSYLVASVDLPVMGSVIEASEDRPYLCLQLDLDMTALGELAIRHPARRSETEGLPAGLALNRTTPALLDAAIRLAGLLDTPQDAEALAPLTIREILYRLLTGASGATIRQMAQADSRLNQIANAIVWIRTHFRDACPIERAAEIAGMSRSTFHAHFKAITAMSPLEFRTQLRMQEAQRLMVSDAMDAASAGFIVGYGSPSQFSRDYARIFGMPPARHASRLRNTAESRPVMQEPEVAA</sequence>
<dbReference type="SUPFAM" id="SSF46689">
    <property type="entry name" value="Homeodomain-like"/>
    <property type="match status" value="2"/>
</dbReference>
<dbReference type="PANTHER" id="PTHR43436:SF1">
    <property type="entry name" value="TRANSCRIPTIONAL REGULATORY PROTEIN"/>
    <property type="match status" value="1"/>
</dbReference>
<dbReference type="InterPro" id="IPR018060">
    <property type="entry name" value="HTH_AraC"/>
</dbReference>
<dbReference type="Gene3D" id="1.10.10.60">
    <property type="entry name" value="Homeodomain-like"/>
    <property type="match status" value="2"/>
</dbReference>
<keyword evidence="1" id="KW-0805">Transcription regulation</keyword>
<keyword evidence="5" id="KW-1185">Reference proteome</keyword>
<dbReference type="Pfam" id="PF06719">
    <property type="entry name" value="AraC_N"/>
    <property type="match status" value="1"/>
</dbReference>
<dbReference type="Pfam" id="PF12833">
    <property type="entry name" value="HTH_18"/>
    <property type="match status" value="1"/>
</dbReference>
<dbReference type="AlphaFoldDB" id="A0A4R2C2V3"/>
<reference evidence="4 5" key="1">
    <citation type="submission" date="2019-03" db="EMBL/GenBank/DDBJ databases">
        <title>Genomic Encyclopedia of Type Strains, Phase IV (KMG-IV): sequencing the most valuable type-strain genomes for metagenomic binning, comparative biology and taxonomic classification.</title>
        <authorList>
            <person name="Goeker M."/>
        </authorList>
    </citation>
    <scope>NUCLEOTIDE SEQUENCE [LARGE SCALE GENOMIC DNA]</scope>
    <source>
        <strain evidence="4 5">DSM 18401</strain>
    </source>
</reference>
<evidence type="ECO:0000256" key="1">
    <source>
        <dbReference type="ARBA" id="ARBA00023015"/>
    </source>
</evidence>
<evidence type="ECO:0000313" key="5">
    <source>
        <dbReference type="Proteomes" id="UP000295351"/>
    </source>
</evidence>
<dbReference type="Proteomes" id="UP000295351">
    <property type="component" value="Unassembled WGS sequence"/>
</dbReference>
<dbReference type="InterPro" id="IPR009594">
    <property type="entry name" value="Tscrpt_reg_HTH_AraC_N"/>
</dbReference>
<protein>
    <submittedName>
        <fullName evidence="4">AraC family transcriptional regulator</fullName>
    </submittedName>
</protein>
<organism evidence="4 5">
    <name type="scientific">Shinella granuli</name>
    <dbReference type="NCBI Taxonomy" id="323621"/>
    <lineage>
        <taxon>Bacteria</taxon>
        <taxon>Pseudomonadati</taxon>
        <taxon>Pseudomonadota</taxon>
        <taxon>Alphaproteobacteria</taxon>
        <taxon>Hyphomicrobiales</taxon>
        <taxon>Rhizobiaceae</taxon>
        <taxon>Shinella</taxon>
    </lineage>
</organism>